<dbReference type="GO" id="GO:0046872">
    <property type="term" value="F:metal ion binding"/>
    <property type="evidence" value="ECO:0007669"/>
    <property type="project" value="UniProtKB-KW"/>
</dbReference>
<dbReference type="SUPFAM" id="SSF48264">
    <property type="entry name" value="Cytochrome P450"/>
    <property type="match status" value="1"/>
</dbReference>
<keyword evidence="11" id="KW-1133">Transmembrane helix</keyword>
<evidence type="ECO:0000256" key="6">
    <source>
        <dbReference type="ARBA" id="ARBA00023004"/>
    </source>
</evidence>
<dbReference type="PROSITE" id="PS00086">
    <property type="entry name" value="CYTOCHROME_P450"/>
    <property type="match status" value="1"/>
</dbReference>
<dbReference type="PRINTS" id="PR00385">
    <property type="entry name" value="P450"/>
</dbReference>
<sequence>MHPQNPDGSLVTESNRREESEKSTTNCRKEKKSFIVLLVSMATSFADGGGISSSNDIARNDRTQSEIEAPEIECRKSESRALSYWSAWQPALPMVVALVVVTISLVMIALNAKKKLWKSNVRWPPGPRGWPVLGCMPLLGTCPHRNLADLAKKYGPLMFMKLGSTNFLIASSPKVAEEFLKSHDRVWASRHEAASTEIMFYGGKDIGFAKYGDAWRYARKVFLRELFPAKRFSTFQVTRKQDIIRGINGAIERCCGGAKGVRMDLILGKIAMNIVTRMLLNEGKLSDEANVMDSDDFQKALKEVITLAGSFYPGDFIPWWDKFDPQGFKKRMHAVFRKYDTYIQGILDDHKMKLEAAQSTRDDIVYTLLTRPSDVDGHSLSEVDMKGIILDVVLGGTDTNSVTVEWALSELLKQPHILEKAQAEMDCVVGKERLVEESDLPNLPYLYAIVEETFRLHPVAPLLMHTSMEDSEIQGYRIPANTRLFVNVYAIHRDPEVHDRASEFYPERFLHRKLDVHGNDFALIPFGSGRRICPGLGFGLLLVQYTLALLIQTCNLSLPAGVKPQEIDMDEKFGLAVSRRNPLKAVLVPRVPKHLLLDHVSF</sequence>
<dbReference type="Gene3D" id="1.10.630.10">
    <property type="entry name" value="Cytochrome P450"/>
    <property type="match status" value="1"/>
</dbReference>
<evidence type="ECO:0000256" key="1">
    <source>
        <dbReference type="ARBA" id="ARBA00001971"/>
    </source>
</evidence>
<dbReference type="Proteomes" id="UP001633002">
    <property type="component" value="Unassembled WGS sequence"/>
</dbReference>
<keyword evidence="3 8" id="KW-0349">Heme</keyword>
<dbReference type="CDD" id="cd20618">
    <property type="entry name" value="CYP71_clan"/>
    <property type="match status" value="1"/>
</dbReference>
<gene>
    <name evidence="12" type="ORF">R1sor_004825</name>
</gene>
<dbReference type="InterPro" id="IPR017972">
    <property type="entry name" value="Cyt_P450_CS"/>
</dbReference>
<keyword evidence="5 9" id="KW-0560">Oxidoreductase</keyword>
<dbReference type="GO" id="GO:0016705">
    <property type="term" value="F:oxidoreductase activity, acting on paired donors, with incorporation or reduction of molecular oxygen"/>
    <property type="evidence" value="ECO:0007669"/>
    <property type="project" value="UniProtKB-ARBA"/>
</dbReference>
<evidence type="ECO:0000256" key="9">
    <source>
        <dbReference type="RuleBase" id="RU000461"/>
    </source>
</evidence>
<keyword evidence="4 8" id="KW-0479">Metal-binding</keyword>
<keyword evidence="11" id="KW-0472">Membrane</keyword>
<evidence type="ECO:0000256" key="7">
    <source>
        <dbReference type="ARBA" id="ARBA00023033"/>
    </source>
</evidence>
<keyword evidence="11" id="KW-0812">Transmembrane</keyword>
<evidence type="ECO:0000256" key="4">
    <source>
        <dbReference type="ARBA" id="ARBA00022723"/>
    </source>
</evidence>
<comment type="similarity">
    <text evidence="2 9">Belongs to the cytochrome P450 family.</text>
</comment>
<dbReference type="PANTHER" id="PTHR47944">
    <property type="entry name" value="CYTOCHROME P450 98A9"/>
    <property type="match status" value="1"/>
</dbReference>
<dbReference type="PANTHER" id="PTHR47944:SF16">
    <property type="entry name" value="CYTOCHROME P450 FAMILY 1 SUBFAMILY A POLYPEPTIDE 1"/>
    <property type="match status" value="1"/>
</dbReference>
<keyword evidence="7 9" id="KW-0503">Monooxygenase</keyword>
<comment type="caution">
    <text evidence="12">The sequence shown here is derived from an EMBL/GenBank/DDBJ whole genome shotgun (WGS) entry which is preliminary data.</text>
</comment>
<feature type="region of interest" description="Disordered" evidence="10">
    <location>
        <begin position="1"/>
        <end position="26"/>
    </location>
</feature>
<proteinExistence type="inferred from homology"/>
<dbReference type="Pfam" id="PF00067">
    <property type="entry name" value="p450"/>
    <property type="match status" value="1"/>
</dbReference>
<dbReference type="InterPro" id="IPR036396">
    <property type="entry name" value="Cyt_P450_sf"/>
</dbReference>
<keyword evidence="6 8" id="KW-0408">Iron</keyword>
<evidence type="ECO:0000256" key="5">
    <source>
        <dbReference type="ARBA" id="ARBA00023002"/>
    </source>
</evidence>
<name>A0ABD3HP88_9MARC</name>
<dbReference type="InterPro" id="IPR001128">
    <property type="entry name" value="Cyt_P450"/>
</dbReference>
<organism evidence="12 13">
    <name type="scientific">Riccia sorocarpa</name>
    <dbReference type="NCBI Taxonomy" id="122646"/>
    <lineage>
        <taxon>Eukaryota</taxon>
        <taxon>Viridiplantae</taxon>
        <taxon>Streptophyta</taxon>
        <taxon>Embryophyta</taxon>
        <taxon>Marchantiophyta</taxon>
        <taxon>Marchantiopsida</taxon>
        <taxon>Marchantiidae</taxon>
        <taxon>Marchantiales</taxon>
        <taxon>Ricciaceae</taxon>
        <taxon>Riccia</taxon>
    </lineage>
</organism>
<feature type="binding site" description="axial binding residue" evidence="8">
    <location>
        <position position="533"/>
    </location>
    <ligand>
        <name>heme</name>
        <dbReference type="ChEBI" id="CHEBI:30413"/>
    </ligand>
    <ligandPart>
        <name>Fe</name>
        <dbReference type="ChEBI" id="CHEBI:18248"/>
    </ligandPart>
</feature>
<evidence type="ECO:0000256" key="11">
    <source>
        <dbReference type="SAM" id="Phobius"/>
    </source>
</evidence>
<evidence type="ECO:0000256" key="8">
    <source>
        <dbReference type="PIRSR" id="PIRSR602401-1"/>
    </source>
</evidence>
<dbReference type="GO" id="GO:0004497">
    <property type="term" value="F:monooxygenase activity"/>
    <property type="evidence" value="ECO:0007669"/>
    <property type="project" value="UniProtKB-KW"/>
</dbReference>
<evidence type="ECO:0000313" key="13">
    <source>
        <dbReference type="Proteomes" id="UP001633002"/>
    </source>
</evidence>
<evidence type="ECO:0000256" key="10">
    <source>
        <dbReference type="SAM" id="MobiDB-lite"/>
    </source>
</evidence>
<evidence type="ECO:0000256" key="2">
    <source>
        <dbReference type="ARBA" id="ARBA00010617"/>
    </source>
</evidence>
<dbReference type="PRINTS" id="PR00463">
    <property type="entry name" value="EP450I"/>
</dbReference>
<keyword evidence="13" id="KW-1185">Reference proteome</keyword>
<feature type="transmembrane region" description="Helical" evidence="11">
    <location>
        <begin position="91"/>
        <end position="112"/>
    </location>
</feature>
<dbReference type="EMBL" id="JBJQOH010000003">
    <property type="protein sequence ID" value="KAL3691174.1"/>
    <property type="molecule type" value="Genomic_DNA"/>
</dbReference>
<protein>
    <recommendedName>
        <fullName evidence="14">Cytochrome P450</fullName>
    </recommendedName>
</protein>
<dbReference type="AlphaFoldDB" id="A0ABD3HP88"/>
<dbReference type="FunFam" id="1.10.630.10:FF:000126">
    <property type="entry name" value="Predicted protein"/>
    <property type="match status" value="1"/>
</dbReference>
<evidence type="ECO:0008006" key="14">
    <source>
        <dbReference type="Google" id="ProtNLM"/>
    </source>
</evidence>
<dbReference type="InterPro" id="IPR002401">
    <property type="entry name" value="Cyt_P450_E_grp-I"/>
</dbReference>
<evidence type="ECO:0000256" key="3">
    <source>
        <dbReference type="ARBA" id="ARBA00022617"/>
    </source>
</evidence>
<evidence type="ECO:0000313" key="12">
    <source>
        <dbReference type="EMBL" id="KAL3691174.1"/>
    </source>
</evidence>
<reference evidence="12 13" key="1">
    <citation type="submission" date="2024-09" db="EMBL/GenBank/DDBJ databases">
        <title>Chromosome-scale assembly of Riccia sorocarpa.</title>
        <authorList>
            <person name="Paukszto L."/>
        </authorList>
    </citation>
    <scope>NUCLEOTIDE SEQUENCE [LARGE SCALE GENOMIC DNA]</scope>
    <source>
        <strain evidence="12">LP-2024</strain>
        <tissue evidence="12">Aerial parts of the thallus</tissue>
    </source>
</reference>
<accession>A0ABD3HP88</accession>
<comment type="cofactor">
    <cofactor evidence="1 8">
        <name>heme</name>
        <dbReference type="ChEBI" id="CHEBI:30413"/>
    </cofactor>
</comment>